<accession>A0A9N9PJ15</accession>
<organism evidence="2 3">
    <name type="scientific">Racocetra fulgida</name>
    <dbReference type="NCBI Taxonomy" id="60492"/>
    <lineage>
        <taxon>Eukaryota</taxon>
        <taxon>Fungi</taxon>
        <taxon>Fungi incertae sedis</taxon>
        <taxon>Mucoromycota</taxon>
        <taxon>Glomeromycotina</taxon>
        <taxon>Glomeromycetes</taxon>
        <taxon>Diversisporales</taxon>
        <taxon>Gigasporaceae</taxon>
        <taxon>Racocetra</taxon>
    </lineage>
</organism>
<evidence type="ECO:0000313" key="3">
    <source>
        <dbReference type="Proteomes" id="UP000789396"/>
    </source>
</evidence>
<name>A0A9N9PJ15_9GLOM</name>
<gene>
    <name evidence="2" type="ORF">RFULGI_LOCUS19667</name>
</gene>
<protein>
    <submittedName>
        <fullName evidence="2">7005_t:CDS:1</fullName>
    </submittedName>
</protein>
<proteinExistence type="predicted"/>
<keyword evidence="3" id="KW-1185">Reference proteome</keyword>
<reference evidence="2" key="1">
    <citation type="submission" date="2021-06" db="EMBL/GenBank/DDBJ databases">
        <authorList>
            <person name="Kallberg Y."/>
            <person name="Tangrot J."/>
            <person name="Rosling A."/>
        </authorList>
    </citation>
    <scope>NUCLEOTIDE SEQUENCE</scope>
    <source>
        <strain evidence="2">IN212</strain>
    </source>
</reference>
<evidence type="ECO:0000256" key="1">
    <source>
        <dbReference type="SAM" id="MobiDB-lite"/>
    </source>
</evidence>
<evidence type="ECO:0000313" key="2">
    <source>
        <dbReference type="EMBL" id="CAG8821263.1"/>
    </source>
</evidence>
<feature type="compositionally biased region" description="Polar residues" evidence="1">
    <location>
        <begin position="1"/>
        <end position="26"/>
    </location>
</feature>
<feature type="non-terminal residue" evidence="2">
    <location>
        <position position="1"/>
    </location>
</feature>
<dbReference type="Proteomes" id="UP000789396">
    <property type="component" value="Unassembled WGS sequence"/>
</dbReference>
<feature type="region of interest" description="Disordered" evidence="1">
    <location>
        <begin position="1"/>
        <end position="47"/>
    </location>
</feature>
<dbReference type="AlphaFoldDB" id="A0A9N9PJ15"/>
<sequence>LRENTFVTSQNSETVEEISSQNTGKSVNKGGRPRSDIWNYFISGESD</sequence>
<dbReference type="EMBL" id="CAJVPZ010100278">
    <property type="protein sequence ID" value="CAG8821263.1"/>
    <property type="molecule type" value="Genomic_DNA"/>
</dbReference>
<feature type="non-terminal residue" evidence="2">
    <location>
        <position position="47"/>
    </location>
</feature>
<comment type="caution">
    <text evidence="2">The sequence shown here is derived from an EMBL/GenBank/DDBJ whole genome shotgun (WGS) entry which is preliminary data.</text>
</comment>